<gene>
    <name evidence="1" type="primary">Acey_s0301.g1846</name>
    <name evidence="1" type="ORF">Y032_0301g1846</name>
</gene>
<organism evidence="1 2">
    <name type="scientific">Ancylostoma ceylanicum</name>
    <dbReference type="NCBI Taxonomy" id="53326"/>
    <lineage>
        <taxon>Eukaryota</taxon>
        <taxon>Metazoa</taxon>
        <taxon>Ecdysozoa</taxon>
        <taxon>Nematoda</taxon>
        <taxon>Chromadorea</taxon>
        <taxon>Rhabditida</taxon>
        <taxon>Rhabditina</taxon>
        <taxon>Rhabditomorpha</taxon>
        <taxon>Strongyloidea</taxon>
        <taxon>Ancylostomatidae</taxon>
        <taxon>Ancylostomatinae</taxon>
        <taxon>Ancylostoma</taxon>
    </lineage>
</organism>
<evidence type="ECO:0000313" key="2">
    <source>
        <dbReference type="Proteomes" id="UP000024635"/>
    </source>
</evidence>
<dbReference type="EMBL" id="JARK01001637">
    <property type="protein sequence ID" value="EYB85313.1"/>
    <property type="molecule type" value="Genomic_DNA"/>
</dbReference>
<protein>
    <submittedName>
        <fullName evidence="1">Uncharacterized protein</fullName>
    </submittedName>
</protein>
<comment type="caution">
    <text evidence="1">The sequence shown here is derived from an EMBL/GenBank/DDBJ whole genome shotgun (WGS) entry which is preliminary data.</text>
</comment>
<dbReference type="Proteomes" id="UP000024635">
    <property type="component" value="Unassembled WGS sequence"/>
</dbReference>
<keyword evidence="2" id="KW-1185">Reference proteome</keyword>
<reference evidence="2" key="1">
    <citation type="journal article" date="2015" name="Nat. Genet.">
        <title>The genome and transcriptome of the zoonotic hookworm Ancylostoma ceylanicum identify infection-specific gene families.</title>
        <authorList>
            <person name="Schwarz E.M."/>
            <person name="Hu Y."/>
            <person name="Antoshechkin I."/>
            <person name="Miller M.M."/>
            <person name="Sternberg P.W."/>
            <person name="Aroian R.V."/>
        </authorList>
    </citation>
    <scope>NUCLEOTIDE SEQUENCE</scope>
    <source>
        <strain evidence="2">HY135</strain>
    </source>
</reference>
<sequence length="76" mass="8695">MSFFISFIRKSQSRSRFWIPDRASGPVVSHTLYHCCDEQAHRDDEWKEKQAGILVAIPLLMRTVGVAENVNDCNEG</sequence>
<dbReference type="AlphaFoldDB" id="A0A016S3T4"/>
<accession>A0A016S3T4</accession>
<name>A0A016S3T4_9BILA</name>
<proteinExistence type="predicted"/>
<evidence type="ECO:0000313" key="1">
    <source>
        <dbReference type="EMBL" id="EYB85313.1"/>
    </source>
</evidence>